<protein>
    <submittedName>
        <fullName evidence="1">Uncharacterized protein</fullName>
    </submittedName>
</protein>
<dbReference type="AlphaFoldDB" id="A0A445H644"/>
<gene>
    <name evidence="1" type="ORF">D0Y65_038566</name>
</gene>
<keyword evidence="2" id="KW-1185">Reference proteome</keyword>
<accession>A0A445H644</accession>
<proteinExistence type="predicted"/>
<dbReference type="EMBL" id="QZWG01000014">
    <property type="protein sequence ID" value="RZB68841.1"/>
    <property type="molecule type" value="Genomic_DNA"/>
</dbReference>
<comment type="caution">
    <text evidence="1">The sequence shown here is derived from an EMBL/GenBank/DDBJ whole genome shotgun (WGS) entry which is preliminary data.</text>
</comment>
<reference evidence="1 2" key="1">
    <citation type="submission" date="2018-09" db="EMBL/GenBank/DDBJ databases">
        <title>A high-quality reference genome of wild soybean provides a powerful tool to mine soybean genomes.</title>
        <authorList>
            <person name="Xie M."/>
            <person name="Chung C.Y.L."/>
            <person name="Li M.-W."/>
            <person name="Wong F.-L."/>
            <person name="Chan T.-F."/>
            <person name="Lam H.-M."/>
        </authorList>
    </citation>
    <scope>NUCLEOTIDE SEQUENCE [LARGE SCALE GENOMIC DNA]</scope>
    <source>
        <strain evidence="2">cv. W05</strain>
        <tissue evidence="1">Hypocotyl of etiolated seedlings</tissue>
    </source>
</reference>
<sequence>MINWSPRHNFKGDHVALLSAFAEMGLKLRLDIPEQAMEVTAVFFRATTPANEYHVDAFPGDIVIFGRVLNLLRGLSSTMNVQIVYMDIMRPFAESVLRGYISKGPSVNDRWIFDSPVHSDVESMLRQLLIEMGNNDKILGIQLQNSNMGGDADITVFVWD</sequence>
<dbReference type="Proteomes" id="UP000289340">
    <property type="component" value="Chromosome 14"/>
</dbReference>
<organism evidence="1 2">
    <name type="scientific">Glycine soja</name>
    <name type="common">Wild soybean</name>
    <dbReference type="NCBI Taxonomy" id="3848"/>
    <lineage>
        <taxon>Eukaryota</taxon>
        <taxon>Viridiplantae</taxon>
        <taxon>Streptophyta</taxon>
        <taxon>Embryophyta</taxon>
        <taxon>Tracheophyta</taxon>
        <taxon>Spermatophyta</taxon>
        <taxon>Magnoliopsida</taxon>
        <taxon>eudicotyledons</taxon>
        <taxon>Gunneridae</taxon>
        <taxon>Pentapetalae</taxon>
        <taxon>rosids</taxon>
        <taxon>fabids</taxon>
        <taxon>Fabales</taxon>
        <taxon>Fabaceae</taxon>
        <taxon>Papilionoideae</taxon>
        <taxon>50 kb inversion clade</taxon>
        <taxon>NPAAA clade</taxon>
        <taxon>indigoferoid/millettioid clade</taxon>
        <taxon>Phaseoleae</taxon>
        <taxon>Glycine</taxon>
        <taxon>Glycine subgen. Soja</taxon>
    </lineage>
</organism>
<name>A0A445H644_GLYSO</name>
<evidence type="ECO:0000313" key="2">
    <source>
        <dbReference type="Proteomes" id="UP000289340"/>
    </source>
</evidence>
<evidence type="ECO:0000313" key="1">
    <source>
        <dbReference type="EMBL" id="RZB68841.1"/>
    </source>
</evidence>